<evidence type="ECO:0000256" key="4">
    <source>
        <dbReference type="SAM" id="SignalP"/>
    </source>
</evidence>
<keyword evidence="4" id="KW-0732">Signal</keyword>
<keyword evidence="3" id="KW-0472">Membrane</keyword>
<sequence>MSQRRKHKSKKASLIAFGLIALAAVSSGAGIENAALANDPDQVVDHTAEAARAYKQAMSTLTVLSNLPSAQAHERQGGAFSSITSPNSLLSSFLPNIQGQGPLASAMRIALRLKNQQWLPNILNNYINKESVFSRRRDEELKGRAVKVLDLLQHASDLGHTDALYTLAHISLFPPNSYFPHDPSLSFSLFDKHASITGNATSQAVLGFLYATGYHDVVRIDQAKAQLYLTFAGHGGHRGAQMALGYRYWSGIGVAEDCMTALSWYEDAAEQAMAKFMTGPPGGRTLPLVSPRLSDLDGGVYGPGASVASTGPNAARAVIKTANARAAGETWEDLLEYYLFNADRGEVDFAYRLGKVFYHGSVHASPGGIASGGDGASPVPRDFHRARHYFLRIARQVWTSDPANPRHVQHAGKEDLPPTAGFAALAAGYLGRMYLRGEGVKQDPILAKMWFERGADYGDKECQNGLGIIWRDGLVDGKVDIKKALAHFGAAANQELAEAHVQLGKYHWSVGETKLATVYFEQAVRLGSPFEPYYYLAELQSKQAKNTLIPRNIAGSSCAIAVSFYKLVAERGSWDEDLVRDGEGHWRIGTDRGREMAMLRWWLASERGYEVAQNNLAFVLDQDKSILRFTRFSPISPSNDTARLALTQWIRSAAQRNVDSLVKVGDYYYYGFGVADESESGRFEKAVGYYQSAADTQLSALAMWNLGYMYENGIGVPQDFHLAKRHYDLALETNQEAYLPIALSLIKLYARSIWHTILGGTGGLDIWADDAESGQSYYADHENRGIEDGRRSDGRQTSEKDSSLDEDSDGPWYIGKARDDFNRRQRGPDQGAPIDDNDDDPIQWARDRRQAENDRDSDFGPEDYFDGAMRGGHRGEEDVDDFAETMLLLVLCIAVSTLLFIRGRWVERMRREQEEQQRQQPGAAPAQPAPGGLYPPPGDPARNDWAVLR</sequence>
<dbReference type="GO" id="GO:0005789">
    <property type="term" value="C:endoplasmic reticulum membrane"/>
    <property type="evidence" value="ECO:0007669"/>
    <property type="project" value="TreeGrafter"/>
</dbReference>
<comment type="similarity">
    <text evidence="1">Belongs to the sel-1 family.</text>
</comment>
<dbReference type="Gene3D" id="1.25.40.10">
    <property type="entry name" value="Tetratricopeptide repeat domain"/>
    <property type="match status" value="3"/>
</dbReference>
<proteinExistence type="inferred from homology"/>
<evidence type="ECO:0000256" key="3">
    <source>
        <dbReference type="SAM" id="Phobius"/>
    </source>
</evidence>
<dbReference type="InterPro" id="IPR006597">
    <property type="entry name" value="Sel1-like"/>
</dbReference>
<dbReference type="InterPro" id="IPR011990">
    <property type="entry name" value="TPR-like_helical_dom_sf"/>
</dbReference>
<dbReference type="AlphaFoldDB" id="A0AAW0GKV0"/>
<evidence type="ECO:0000256" key="1">
    <source>
        <dbReference type="ARBA" id="ARBA00038101"/>
    </source>
</evidence>
<dbReference type="SUPFAM" id="SSF81901">
    <property type="entry name" value="HCP-like"/>
    <property type="match status" value="3"/>
</dbReference>
<feature type="compositionally biased region" description="Basic and acidic residues" evidence="2">
    <location>
        <begin position="845"/>
        <end position="858"/>
    </location>
</feature>
<dbReference type="InterPro" id="IPR050767">
    <property type="entry name" value="Sel1_AlgK"/>
</dbReference>
<keyword evidence="6" id="KW-1185">Reference proteome</keyword>
<keyword evidence="3" id="KW-1133">Transmembrane helix</keyword>
<dbReference type="Proteomes" id="UP001385951">
    <property type="component" value="Unassembled WGS sequence"/>
</dbReference>
<evidence type="ECO:0000313" key="5">
    <source>
        <dbReference type="EMBL" id="KAK7691730.1"/>
    </source>
</evidence>
<feature type="compositionally biased region" description="Low complexity" evidence="2">
    <location>
        <begin position="918"/>
        <end position="932"/>
    </location>
</feature>
<reference evidence="5 6" key="1">
    <citation type="submission" date="2022-09" db="EMBL/GenBank/DDBJ databases">
        <authorList>
            <person name="Palmer J.M."/>
        </authorList>
    </citation>
    <scope>NUCLEOTIDE SEQUENCE [LARGE SCALE GENOMIC DNA]</scope>
    <source>
        <strain evidence="5 6">DSM 7382</strain>
    </source>
</reference>
<feature type="region of interest" description="Disordered" evidence="2">
    <location>
        <begin position="911"/>
        <end position="949"/>
    </location>
</feature>
<feature type="region of interest" description="Disordered" evidence="2">
    <location>
        <begin position="781"/>
        <end position="872"/>
    </location>
</feature>
<protein>
    <recommendedName>
        <fullName evidence="7">HCP-like protein</fullName>
    </recommendedName>
</protein>
<feature type="compositionally biased region" description="Basic and acidic residues" evidence="2">
    <location>
        <begin position="781"/>
        <end position="803"/>
    </location>
</feature>
<dbReference type="PANTHER" id="PTHR11102">
    <property type="entry name" value="SEL-1-LIKE PROTEIN"/>
    <property type="match status" value="1"/>
</dbReference>
<keyword evidence="3" id="KW-0812">Transmembrane</keyword>
<feature type="signal peptide" evidence="4">
    <location>
        <begin position="1"/>
        <end position="28"/>
    </location>
</feature>
<dbReference type="PANTHER" id="PTHR11102:SF147">
    <property type="entry name" value="SEL1L ADAPTOR SUBUNIT OF ERAD E3 UBIQUITIN LIGASE"/>
    <property type="match status" value="1"/>
</dbReference>
<dbReference type="Pfam" id="PF08238">
    <property type="entry name" value="Sel1"/>
    <property type="match status" value="7"/>
</dbReference>
<feature type="compositionally biased region" description="Basic and acidic residues" evidence="2">
    <location>
        <begin position="816"/>
        <end position="827"/>
    </location>
</feature>
<dbReference type="SMART" id="SM00671">
    <property type="entry name" value="SEL1"/>
    <property type="match status" value="8"/>
</dbReference>
<feature type="chain" id="PRO_5043743403" description="HCP-like protein" evidence="4">
    <location>
        <begin position="29"/>
        <end position="949"/>
    </location>
</feature>
<evidence type="ECO:0008006" key="7">
    <source>
        <dbReference type="Google" id="ProtNLM"/>
    </source>
</evidence>
<comment type="caution">
    <text evidence="5">The sequence shown here is derived from an EMBL/GenBank/DDBJ whole genome shotgun (WGS) entry which is preliminary data.</text>
</comment>
<dbReference type="GO" id="GO:0036503">
    <property type="term" value="P:ERAD pathway"/>
    <property type="evidence" value="ECO:0007669"/>
    <property type="project" value="TreeGrafter"/>
</dbReference>
<feature type="transmembrane region" description="Helical" evidence="3">
    <location>
        <begin position="882"/>
        <end position="901"/>
    </location>
</feature>
<organism evidence="5 6">
    <name type="scientific">Cerrena zonata</name>
    <dbReference type="NCBI Taxonomy" id="2478898"/>
    <lineage>
        <taxon>Eukaryota</taxon>
        <taxon>Fungi</taxon>
        <taxon>Dikarya</taxon>
        <taxon>Basidiomycota</taxon>
        <taxon>Agaricomycotina</taxon>
        <taxon>Agaricomycetes</taxon>
        <taxon>Polyporales</taxon>
        <taxon>Cerrenaceae</taxon>
        <taxon>Cerrena</taxon>
    </lineage>
</organism>
<evidence type="ECO:0000256" key="2">
    <source>
        <dbReference type="SAM" id="MobiDB-lite"/>
    </source>
</evidence>
<dbReference type="EMBL" id="JASBNA010000005">
    <property type="protein sequence ID" value="KAK7691730.1"/>
    <property type="molecule type" value="Genomic_DNA"/>
</dbReference>
<gene>
    <name evidence="5" type="ORF">QCA50_005130</name>
</gene>
<evidence type="ECO:0000313" key="6">
    <source>
        <dbReference type="Proteomes" id="UP001385951"/>
    </source>
</evidence>
<accession>A0AAW0GKV0</accession>
<name>A0AAW0GKV0_9APHY</name>